<feature type="transmembrane region" description="Helical" evidence="1">
    <location>
        <begin position="89"/>
        <end position="114"/>
    </location>
</feature>
<dbReference type="RefSeq" id="WP_006981266.1">
    <property type="nucleotide sequence ID" value="NZ_ABVL01000012.1"/>
</dbReference>
<dbReference type="Proteomes" id="UP000005824">
    <property type="component" value="Unassembled WGS sequence"/>
</dbReference>
<keyword evidence="1" id="KW-0472">Membrane</keyword>
<proteinExistence type="predicted"/>
<gene>
    <name evidence="2" type="ORF">CfE428DRAFT_3941</name>
</gene>
<dbReference type="InParanoid" id="B4D4V3"/>
<protein>
    <submittedName>
        <fullName evidence="2">Uncharacterized protein</fullName>
    </submittedName>
</protein>
<keyword evidence="1" id="KW-0812">Transmembrane</keyword>
<organism evidence="2 3">
    <name type="scientific">Chthoniobacter flavus Ellin428</name>
    <dbReference type="NCBI Taxonomy" id="497964"/>
    <lineage>
        <taxon>Bacteria</taxon>
        <taxon>Pseudomonadati</taxon>
        <taxon>Verrucomicrobiota</taxon>
        <taxon>Spartobacteria</taxon>
        <taxon>Chthoniobacterales</taxon>
        <taxon>Chthoniobacteraceae</taxon>
        <taxon>Chthoniobacter</taxon>
    </lineage>
</organism>
<keyword evidence="3" id="KW-1185">Reference proteome</keyword>
<evidence type="ECO:0000256" key="1">
    <source>
        <dbReference type="SAM" id="Phobius"/>
    </source>
</evidence>
<dbReference type="AlphaFoldDB" id="B4D4V3"/>
<comment type="caution">
    <text evidence="2">The sequence shown here is derived from an EMBL/GenBank/DDBJ whole genome shotgun (WGS) entry which is preliminary data.</text>
</comment>
<reference evidence="2 3" key="1">
    <citation type="journal article" date="2011" name="J. Bacteriol.">
        <title>Genome sequence of Chthoniobacter flavus Ellin428, an aerobic heterotrophic soil bacterium.</title>
        <authorList>
            <person name="Kant R."/>
            <person name="van Passel M.W."/>
            <person name="Palva A."/>
            <person name="Lucas S."/>
            <person name="Lapidus A."/>
            <person name="Glavina Del Rio T."/>
            <person name="Dalin E."/>
            <person name="Tice H."/>
            <person name="Bruce D."/>
            <person name="Goodwin L."/>
            <person name="Pitluck S."/>
            <person name="Larimer F.W."/>
            <person name="Land M.L."/>
            <person name="Hauser L."/>
            <person name="Sangwan P."/>
            <person name="de Vos W.M."/>
            <person name="Janssen P.H."/>
            <person name="Smidt H."/>
        </authorList>
    </citation>
    <scope>NUCLEOTIDE SEQUENCE [LARGE SCALE GENOMIC DNA]</scope>
    <source>
        <strain evidence="2 3">Ellin428</strain>
    </source>
</reference>
<feature type="transmembrane region" description="Helical" evidence="1">
    <location>
        <begin position="53"/>
        <end position="77"/>
    </location>
</feature>
<sequence>MNTPETHGRTSVRRKGLFHFVIGLAVFAVGLTIPVFLLPYFHHQLTPTGMIPFALPGAYALSGLIEFLTGVSFLEFARRWDELKGWQRGIFGTFIVIIALFLILAAGGLIASYLS</sequence>
<keyword evidence="1" id="KW-1133">Transmembrane helix</keyword>
<evidence type="ECO:0000313" key="2">
    <source>
        <dbReference type="EMBL" id="EDY18556.1"/>
    </source>
</evidence>
<accession>B4D4V3</accession>
<evidence type="ECO:0000313" key="3">
    <source>
        <dbReference type="Proteomes" id="UP000005824"/>
    </source>
</evidence>
<dbReference type="EMBL" id="ABVL01000012">
    <property type="protein sequence ID" value="EDY18556.1"/>
    <property type="molecule type" value="Genomic_DNA"/>
</dbReference>
<feature type="transmembrane region" description="Helical" evidence="1">
    <location>
        <begin position="17"/>
        <end position="41"/>
    </location>
</feature>
<name>B4D4V3_9BACT</name>